<evidence type="ECO:0000256" key="3">
    <source>
        <dbReference type="ARBA" id="ARBA00023239"/>
    </source>
</evidence>
<dbReference type="OrthoDB" id="49151at2759"/>
<dbReference type="Proteomes" id="UP000298327">
    <property type="component" value="Unassembled WGS sequence"/>
</dbReference>
<evidence type="ECO:0000256" key="1">
    <source>
        <dbReference type="ARBA" id="ARBA00022722"/>
    </source>
</evidence>
<evidence type="ECO:0000256" key="4">
    <source>
        <dbReference type="ARBA" id="ARBA00023242"/>
    </source>
</evidence>
<keyword evidence="3" id="KW-0456">Lyase</keyword>
<dbReference type="GO" id="GO:0000175">
    <property type="term" value="F:3'-5'-RNA exonuclease activity"/>
    <property type="evidence" value="ECO:0007669"/>
    <property type="project" value="TreeGrafter"/>
</dbReference>
<sequence>MIWEVFCHMYVPERGSKRSKLKVCWKSRQQTGVPDLKFRTAVWLFDQTDLWKSRKDEGDRRRRWHCRERPRASHVQREADHVPDAEILVVLALVRLDLHLLRMKRTAIVSYSDSSESEAESSSKPPKSTSPPQKKRKLPPLAPQLTLPIPVDDPSKHQGRVRTTPHAEGQWAAYVYAQISLNDTENAKLKKAVRKAFDRAREKVPGLHSLCSTIAGKTEGLFEGPNEDLENLHVSLTRPFFLRAHQREEVKRAIRAVAKSHKQFIASFASFSELMNDERTRTFLCMEVGGGHNEFRELSDALTPTLRAFKQKEYYERPRFHASFAWALLEGSTPPIPSDPSDTPVAPSRDDLGALTPTSGLPRPLKRYTSSPAPSTAPVPKPASLPAIPSFPPDLVPDLNADFAKVLVSPTCAFEVRELKVRIGKDVFGWSLG</sequence>
<evidence type="ECO:0000256" key="5">
    <source>
        <dbReference type="ARBA" id="ARBA00029543"/>
    </source>
</evidence>
<proteinExistence type="predicted"/>
<evidence type="ECO:0000256" key="2">
    <source>
        <dbReference type="ARBA" id="ARBA00022801"/>
    </source>
</evidence>
<dbReference type="GO" id="GO:0016829">
    <property type="term" value="F:lyase activity"/>
    <property type="evidence" value="ECO:0007669"/>
    <property type="project" value="UniProtKB-KW"/>
</dbReference>
<gene>
    <name evidence="8" type="ORF">EVG20_g449</name>
</gene>
<evidence type="ECO:0000313" key="8">
    <source>
        <dbReference type="EMBL" id="TFY72581.1"/>
    </source>
</evidence>
<feature type="region of interest" description="Disordered" evidence="7">
    <location>
        <begin position="112"/>
        <end position="164"/>
    </location>
</feature>
<dbReference type="STRING" id="205917.A0A4Y9ZFK3"/>
<feature type="region of interest" description="Disordered" evidence="7">
    <location>
        <begin position="335"/>
        <end position="381"/>
    </location>
</feature>
<keyword evidence="9" id="KW-1185">Reference proteome</keyword>
<dbReference type="PANTHER" id="PTHR13522:SF3">
    <property type="entry name" value="U6 SNRNA PHOSPHODIESTERASE 1"/>
    <property type="match status" value="1"/>
</dbReference>
<keyword evidence="4" id="KW-0539">Nucleus</keyword>
<evidence type="ECO:0000256" key="7">
    <source>
        <dbReference type="SAM" id="MobiDB-lite"/>
    </source>
</evidence>
<dbReference type="GO" id="GO:0034477">
    <property type="term" value="P:U6 snRNA 3'-end processing"/>
    <property type="evidence" value="ECO:0007669"/>
    <property type="project" value="InterPro"/>
</dbReference>
<evidence type="ECO:0000256" key="6">
    <source>
        <dbReference type="ARBA" id="ARBA00030030"/>
    </source>
</evidence>
<comment type="caution">
    <text evidence="8">The sequence shown here is derived from an EMBL/GenBank/DDBJ whole genome shotgun (WGS) entry which is preliminary data.</text>
</comment>
<feature type="compositionally biased region" description="Low complexity" evidence="7">
    <location>
        <begin position="112"/>
        <end position="132"/>
    </location>
</feature>
<protein>
    <recommendedName>
        <fullName evidence="5">U6 snRNA phosphodiesterase 1</fullName>
    </recommendedName>
    <alternativeName>
        <fullName evidence="6">3'-5' RNA exonuclease USB1</fullName>
    </alternativeName>
</protein>
<keyword evidence="2" id="KW-0378">Hydrolase</keyword>
<organism evidence="8 9">
    <name type="scientific">Dentipellis fragilis</name>
    <dbReference type="NCBI Taxonomy" id="205917"/>
    <lineage>
        <taxon>Eukaryota</taxon>
        <taxon>Fungi</taxon>
        <taxon>Dikarya</taxon>
        <taxon>Basidiomycota</taxon>
        <taxon>Agaricomycotina</taxon>
        <taxon>Agaricomycetes</taxon>
        <taxon>Russulales</taxon>
        <taxon>Hericiaceae</taxon>
        <taxon>Dentipellis</taxon>
    </lineage>
</organism>
<dbReference type="Pfam" id="PF09749">
    <property type="entry name" value="HVSL"/>
    <property type="match status" value="1"/>
</dbReference>
<dbReference type="AlphaFoldDB" id="A0A4Y9ZFK3"/>
<dbReference type="EMBL" id="SEOQ01000011">
    <property type="protein sequence ID" value="TFY72581.1"/>
    <property type="molecule type" value="Genomic_DNA"/>
</dbReference>
<accession>A0A4Y9ZFK3</accession>
<dbReference type="Gene3D" id="3.90.1140.10">
    <property type="entry name" value="Cyclic phosphodiesterase"/>
    <property type="match status" value="1"/>
</dbReference>
<name>A0A4Y9ZFK3_9AGAM</name>
<dbReference type="GO" id="GO:0005634">
    <property type="term" value="C:nucleus"/>
    <property type="evidence" value="ECO:0007669"/>
    <property type="project" value="TreeGrafter"/>
</dbReference>
<dbReference type="InterPro" id="IPR027521">
    <property type="entry name" value="Usb1"/>
</dbReference>
<evidence type="ECO:0000313" key="9">
    <source>
        <dbReference type="Proteomes" id="UP000298327"/>
    </source>
</evidence>
<keyword evidence="1" id="KW-0540">Nuclease</keyword>
<reference evidence="8 9" key="1">
    <citation type="submission" date="2019-02" db="EMBL/GenBank/DDBJ databases">
        <title>Genome sequencing of the rare red list fungi Dentipellis fragilis.</title>
        <authorList>
            <person name="Buettner E."/>
            <person name="Kellner H."/>
        </authorList>
    </citation>
    <scope>NUCLEOTIDE SEQUENCE [LARGE SCALE GENOMIC DNA]</scope>
    <source>
        <strain evidence="8 9">DSM 105465</strain>
    </source>
</reference>
<dbReference type="PANTHER" id="PTHR13522">
    <property type="entry name" value="U6 SNRNA PHOSPHODIESTERASE 1"/>
    <property type="match status" value="1"/>
</dbReference>